<dbReference type="EMBL" id="LGRX02015866">
    <property type="protein sequence ID" value="KAK3262927.1"/>
    <property type="molecule type" value="Genomic_DNA"/>
</dbReference>
<keyword evidence="3" id="KW-1185">Reference proteome</keyword>
<gene>
    <name evidence="2" type="ORF">CYMTET_28245</name>
</gene>
<feature type="compositionally biased region" description="Basic and acidic residues" evidence="1">
    <location>
        <begin position="996"/>
        <end position="1009"/>
    </location>
</feature>
<feature type="region of interest" description="Disordered" evidence="1">
    <location>
        <begin position="949"/>
        <end position="1009"/>
    </location>
</feature>
<feature type="region of interest" description="Disordered" evidence="1">
    <location>
        <begin position="151"/>
        <end position="174"/>
    </location>
</feature>
<feature type="compositionally biased region" description="Polar residues" evidence="1">
    <location>
        <begin position="831"/>
        <end position="841"/>
    </location>
</feature>
<feature type="region of interest" description="Disordered" evidence="1">
    <location>
        <begin position="813"/>
        <end position="923"/>
    </location>
</feature>
<name>A0AAE0FN74_9CHLO</name>
<dbReference type="AlphaFoldDB" id="A0AAE0FN74"/>
<dbReference type="Proteomes" id="UP001190700">
    <property type="component" value="Unassembled WGS sequence"/>
</dbReference>
<proteinExistence type="predicted"/>
<evidence type="ECO:0000313" key="3">
    <source>
        <dbReference type="Proteomes" id="UP001190700"/>
    </source>
</evidence>
<evidence type="ECO:0000313" key="2">
    <source>
        <dbReference type="EMBL" id="KAK3262927.1"/>
    </source>
</evidence>
<feature type="compositionally biased region" description="Pro residues" evidence="1">
    <location>
        <begin position="526"/>
        <end position="543"/>
    </location>
</feature>
<evidence type="ECO:0000256" key="1">
    <source>
        <dbReference type="SAM" id="MobiDB-lite"/>
    </source>
</evidence>
<feature type="compositionally biased region" description="Low complexity" evidence="1">
    <location>
        <begin position="896"/>
        <end position="907"/>
    </location>
</feature>
<comment type="caution">
    <text evidence="2">The sequence shown here is derived from an EMBL/GenBank/DDBJ whole genome shotgun (WGS) entry which is preliminary data.</text>
</comment>
<feature type="region of interest" description="Disordered" evidence="1">
    <location>
        <begin position="1074"/>
        <end position="1094"/>
    </location>
</feature>
<accession>A0AAE0FN74</accession>
<feature type="compositionally biased region" description="Basic residues" evidence="1">
    <location>
        <begin position="89"/>
        <end position="101"/>
    </location>
</feature>
<feature type="compositionally biased region" description="Polar residues" evidence="1">
    <location>
        <begin position="455"/>
        <end position="465"/>
    </location>
</feature>
<organism evidence="2 3">
    <name type="scientific">Cymbomonas tetramitiformis</name>
    <dbReference type="NCBI Taxonomy" id="36881"/>
    <lineage>
        <taxon>Eukaryota</taxon>
        <taxon>Viridiplantae</taxon>
        <taxon>Chlorophyta</taxon>
        <taxon>Pyramimonadophyceae</taxon>
        <taxon>Pyramimonadales</taxon>
        <taxon>Pyramimonadaceae</taxon>
        <taxon>Cymbomonas</taxon>
    </lineage>
</organism>
<feature type="region of interest" description="Disordered" evidence="1">
    <location>
        <begin position="89"/>
        <end position="110"/>
    </location>
</feature>
<sequence>VKVAVLRKSGVIALEREFMPEATVQLSATESLSVVTDGVSIRSKRLIPAVEMPIGYEADRMYKSATISDAEMEESDESVLPGASNIKKRVTRVSPSKRRRPSGVMQRSRTHLIQRDAAVEEHYPDSGSRRTKEVRVGDALEVLMEERKPVRTVRRTSHATRHTIGAGKPTTNEARRESLRQAGNGWRALPVRDNMQPAPDEFRYKDPKRVPAPLTTSNTLPPWGSKEASVPVTVSEEEALIARNKMLMEEERKRRKISLQALSPFRVAIKAVLAKVQEAGEVPEKSTGPPPAFVKVAQGDSDAGTPLPRRPPLEDVEGEHAPREFNSGSMVLNERSVKIKKLWSDGGAKAGLLSRATHSFATAISSARAAPASVSAQLTSVRRVSALQPPPPKSHRGEATPASSDRGGEGRGTSSTQRRSDGVTTRAPVTGQQGAPSSRSSRLSNLDDGRCTATHAASDSPQVKTSLKHPPELGGVPPAAGPSTTPDVAKPTPPDVAPSDPPDVAPSTLTAPAPSTPPDVALSAPHAPPSTSPPAATTPPRIPAPDSSEAGATTKSGKKDGAVPSVSPGRGGAQGGKQPTALGAMRAAARKISMMAGELDRSGTRVRDVLWNVAQQALAARLDRPIFVANGGKRRGEVDAGMPLISWDRIRKRSPPCIRYQHPITPRQSGQQEPAILVRDASPWSDPHPEEDGGEEGDGAERANLEGIQGVRLMLEKEHAHGGSSTSLATAQSVDEVLAKLLRGLSVDGTLDGKPTDMRGEHIQQLIRIFELMRNMHNRPLELSEQLEKRQWSQMGKQGSPIMSFRGLSGSMLDEAESSPSRPHLFPYFKPSSSTPRSTPVASPGPSSALDASAPASSNTTTPARKQEVDDRSHARRSPQRPMNLTPLQAPHKSSRCSSTSSTMPSTDAIGAGAGQSEAAGRMSRSPHLLTVAMAGDVLSTPPLAPVPSLSFGTMRTGGAQGDAQPGTERPTRSQSVDLGAVSGRTQSTPQSARAEISRGGDWSRRRDRVPDGWTIRRNLRSPKSGFILHECTPQPLIAARSEGPTGAEGRKWVISERVGEVLDRGVQQRIASGRQRGIRDAADASRGVNESEGAQGRLIVQRVPSARRRLAGNFAGDVTTPPPQQLIRTQPAQTKLPSNDLLCEAKAILQ</sequence>
<feature type="non-terminal residue" evidence="2">
    <location>
        <position position="1"/>
    </location>
</feature>
<feature type="region of interest" description="Disordered" evidence="1">
    <location>
        <begin position="681"/>
        <end position="701"/>
    </location>
</feature>
<reference evidence="2 3" key="1">
    <citation type="journal article" date="2015" name="Genome Biol. Evol.">
        <title>Comparative Genomics of a Bacterivorous Green Alga Reveals Evolutionary Causalities and Consequences of Phago-Mixotrophic Mode of Nutrition.</title>
        <authorList>
            <person name="Burns J.A."/>
            <person name="Paasch A."/>
            <person name="Narechania A."/>
            <person name="Kim E."/>
        </authorList>
    </citation>
    <scope>NUCLEOTIDE SEQUENCE [LARGE SCALE GENOMIC DNA]</scope>
    <source>
        <strain evidence="2 3">PLY_AMNH</strain>
    </source>
</reference>
<protein>
    <submittedName>
        <fullName evidence="2">Uncharacterized protein</fullName>
    </submittedName>
</protein>
<feature type="region of interest" description="Disordered" evidence="1">
    <location>
        <begin position="383"/>
        <end position="581"/>
    </location>
</feature>
<feature type="compositionally biased region" description="Basic residues" evidence="1">
    <location>
        <begin position="151"/>
        <end position="161"/>
    </location>
</feature>
<feature type="region of interest" description="Disordered" evidence="1">
    <location>
        <begin position="281"/>
        <end position="329"/>
    </location>
</feature>
<feature type="region of interest" description="Disordered" evidence="1">
    <location>
        <begin position="190"/>
        <end position="229"/>
    </location>
</feature>
<feature type="compositionally biased region" description="Pro residues" evidence="1">
    <location>
        <begin position="491"/>
        <end position="504"/>
    </location>
</feature>
<feature type="compositionally biased region" description="Low complexity" evidence="1">
    <location>
        <begin position="842"/>
        <end position="858"/>
    </location>
</feature>
<feature type="compositionally biased region" description="Basic and acidic residues" evidence="1">
    <location>
        <begin position="200"/>
        <end position="209"/>
    </location>
</feature>